<dbReference type="EMBL" id="CP101471">
    <property type="protein sequence ID" value="UTT52978.1"/>
    <property type="molecule type" value="Genomic_DNA"/>
</dbReference>
<sequence>MIGKIRTVEELDDAIDAEIAWRKQELSTALQLISKSNGPAQRANLRAGIVILYAHWEGWVKTVAQMYVRYVHTKAYPYEKLSTAFLGHALKHRLNILDQTNKPAMHNEFAAFLRSELTERAALSVDLVRTESNLSSGVFSDIIEGLGLPKREIYESRKQMIDLELVHQRNTIAHGEFLSLTVDEYKMLRERVLELLGLYTDDVRNAAATGRHLATPSLPTS</sequence>
<dbReference type="Proteomes" id="UP001060245">
    <property type="component" value="Chromosome"/>
</dbReference>
<organism evidence="1 2">
    <name type="scientific">Microbacterium maritypicum</name>
    <name type="common">Microbacterium liquefaciens</name>
    <dbReference type="NCBI Taxonomy" id="33918"/>
    <lineage>
        <taxon>Bacteria</taxon>
        <taxon>Bacillati</taxon>
        <taxon>Actinomycetota</taxon>
        <taxon>Actinomycetes</taxon>
        <taxon>Micrococcales</taxon>
        <taxon>Microbacteriaceae</taxon>
        <taxon>Microbacterium</taxon>
    </lineage>
</organism>
<accession>A0ACD4B6H4</accession>
<proteinExistence type="predicted"/>
<name>A0ACD4B6H4_MICMQ</name>
<evidence type="ECO:0000313" key="1">
    <source>
        <dbReference type="EMBL" id="UTT52978.1"/>
    </source>
</evidence>
<gene>
    <name evidence="1" type="ORF">NMQ05_18150</name>
</gene>
<protein>
    <submittedName>
        <fullName evidence="1">MAE_28990/MAE_18760 family HEPN-like nuclease</fullName>
    </submittedName>
</protein>
<keyword evidence="2" id="KW-1185">Reference proteome</keyword>
<reference evidence="1" key="1">
    <citation type="submission" date="2022-07" db="EMBL/GenBank/DDBJ databases">
        <title>Complete genome of DND4.</title>
        <authorList>
            <person name="Cao G."/>
        </authorList>
    </citation>
    <scope>NUCLEOTIDE SEQUENCE</scope>
    <source>
        <strain evidence="1">DND4</strain>
    </source>
</reference>
<evidence type="ECO:0000313" key="2">
    <source>
        <dbReference type="Proteomes" id="UP001060245"/>
    </source>
</evidence>